<name>A0AAJ1BAX0_9ACTO</name>
<keyword evidence="2 6" id="KW-0812">Transmembrane</keyword>
<feature type="transmembrane region" description="Helical" evidence="6">
    <location>
        <begin position="143"/>
        <end position="161"/>
    </location>
</feature>
<feature type="transmembrane region" description="Helical" evidence="6">
    <location>
        <begin position="101"/>
        <end position="123"/>
    </location>
</feature>
<dbReference type="EMBL" id="JAKNHJ010000004">
    <property type="protein sequence ID" value="MCG4617464.1"/>
    <property type="molecule type" value="Genomic_DNA"/>
</dbReference>
<feature type="transmembrane region" description="Helical" evidence="6">
    <location>
        <begin position="440"/>
        <end position="459"/>
    </location>
</feature>
<evidence type="ECO:0000256" key="2">
    <source>
        <dbReference type="ARBA" id="ARBA00022692"/>
    </source>
</evidence>
<accession>A0AAJ1BAX0</accession>
<organism evidence="7 8">
    <name type="scientific">Varibaculum cambriense</name>
    <dbReference type="NCBI Taxonomy" id="184870"/>
    <lineage>
        <taxon>Bacteria</taxon>
        <taxon>Bacillati</taxon>
        <taxon>Actinomycetota</taxon>
        <taxon>Actinomycetes</taxon>
        <taxon>Actinomycetales</taxon>
        <taxon>Actinomycetaceae</taxon>
        <taxon>Varibaculum</taxon>
    </lineage>
</organism>
<sequence>MKDDKERWQTPALRKPQLMREGLSKRYALPVFASNALSSVSYAPDQILLTLGVGGIVASGISLWVGVAVFAVMAVVIISYRQVVLAYPRGGGDYEVARQNLGQPAALITVSALLVDYSLTIAVSTTVAGRYLSSLFPSLSVHPVWVALGIIVILTGLNLSGMRESGKLFAIPAYLFMAAIALLAIFGFVKEALGTLGLAPTAQMEILPAAPYQAGLTGLGGLILFLRAFSGGCVALTGIEGISNGVPAFRKPRPKNARITLAVFAVISAAMMFSMLHLAKVTGVKVPAFDSQLLSADGPLEAREVPPVIAQLANTVFSGYPIVASLVIIFTAVILIFAAHSAFNWFSQLTQVLSRDGFLPPQIFRRADRSSLSPVICVPALVAAILIVVTGGQAPKLIQMYIIGVFISLTVSQLGMLRYWNSKLRLRTFEKNRKILRRRWLVNALGFFCTAMVLVVVTASRITRGAWVALVMMAIVFVLLWKIGNYYQRLSGETEVVDFATARSLPSRVQSLVLVSSLDKPTMRAISYARACHPSSLSLVHVEIEADDFARLKDSWRQSGVEVPLTVLASPFRDITGPLLQHVRSLRHRCPRDLIVIYIPSYQVKYPWQKYLHNRSVERLRHQLRAMPGVLVVMVPWNFSRTRKQADQQGGGAALLPPEEYRQSSPVFGRRAQDITRGAFVGENDHLPWINGVHGGWGIEQSSSGRKSSAPEDVQPDFSADF</sequence>
<keyword evidence="3 6" id="KW-1133">Transmembrane helix</keyword>
<dbReference type="RefSeq" id="WP_238127698.1">
    <property type="nucleotide sequence ID" value="NZ_JAHAIE010000004.1"/>
</dbReference>
<evidence type="ECO:0000256" key="1">
    <source>
        <dbReference type="ARBA" id="ARBA00004141"/>
    </source>
</evidence>
<proteinExistence type="predicted"/>
<dbReference type="GO" id="GO:0022857">
    <property type="term" value="F:transmembrane transporter activity"/>
    <property type="evidence" value="ECO:0007669"/>
    <property type="project" value="InterPro"/>
</dbReference>
<dbReference type="Gene3D" id="1.20.1740.10">
    <property type="entry name" value="Amino acid/polyamine transporter I"/>
    <property type="match status" value="1"/>
</dbReference>
<dbReference type="PANTHER" id="PTHR47704">
    <property type="entry name" value="POTASSIUM TRANSPORTER KIMA"/>
    <property type="match status" value="1"/>
</dbReference>
<reference evidence="7" key="1">
    <citation type="submission" date="2022-01" db="EMBL/GenBank/DDBJ databases">
        <title>Collection of gut derived symbiotic bacterial strains cultured from healthy donors.</title>
        <authorList>
            <person name="Lin H."/>
            <person name="Kohout C."/>
            <person name="Waligurski E."/>
            <person name="Pamer E.G."/>
        </authorList>
    </citation>
    <scope>NUCLEOTIDE SEQUENCE</scope>
    <source>
        <strain evidence="7">DFI.7.46</strain>
    </source>
</reference>
<evidence type="ECO:0000256" key="5">
    <source>
        <dbReference type="SAM" id="MobiDB-lite"/>
    </source>
</evidence>
<dbReference type="AlphaFoldDB" id="A0AAJ1BAX0"/>
<evidence type="ECO:0000313" key="8">
    <source>
        <dbReference type="Proteomes" id="UP001200537"/>
    </source>
</evidence>
<feature type="transmembrane region" description="Helical" evidence="6">
    <location>
        <begin position="322"/>
        <end position="346"/>
    </location>
</feature>
<feature type="transmembrane region" description="Helical" evidence="6">
    <location>
        <begin position="465"/>
        <end position="483"/>
    </location>
</feature>
<feature type="transmembrane region" description="Helical" evidence="6">
    <location>
        <begin position="259"/>
        <end position="279"/>
    </location>
</feature>
<feature type="transmembrane region" description="Helical" evidence="6">
    <location>
        <begin position="56"/>
        <end position="80"/>
    </location>
</feature>
<feature type="transmembrane region" description="Helical" evidence="6">
    <location>
        <begin position="168"/>
        <end position="189"/>
    </location>
</feature>
<comment type="caution">
    <text evidence="7">The sequence shown here is derived from an EMBL/GenBank/DDBJ whole genome shotgun (WGS) entry which is preliminary data.</text>
</comment>
<dbReference type="Proteomes" id="UP001200537">
    <property type="component" value="Unassembled WGS sequence"/>
</dbReference>
<evidence type="ECO:0000313" key="7">
    <source>
        <dbReference type="EMBL" id="MCG4617464.1"/>
    </source>
</evidence>
<evidence type="ECO:0000256" key="3">
    <source>
        <dbReference type="ARBA" id="ARBA00022989"/>
    </source>
</evidence>
<dbReference type="Pfam" id="PF13520">
    <property type="entry name" value="AA_permease_2"/>
    <property type="match status" value="1"/>
</dbReference>
<dbReference type="InterPro" id="IPR002293">
    <property type="entry name" value="AA/rel_permease1"/>
</dbReference>
<dbReference type="GO" id="GO:0016020">
    <property type="term" value="C:membrane"/>
    <property type="evidence" value="ECO:0007669"/>
    <property type="project" value="UniProtKB-SubCell"/>
</dbReference>
<protein>
    <submittedName>
        <fullName evidence="7">APC family permease</fullName>
    </submittedName>
</protein>
<dbReference type="InterPro" id="IPR053153">
    <property type="entry name" value="APC_K+_Transporter"/>
</dbReference>
<dbReference type="PANTHER" id="PTHR47704:SF1">
    <property type="entry name" value="POTASSIUM TRANSPORTER KIMA"/>
    <property type="match status" value="1"/>
</dbReference>
<evidence type="ECO:0000256" key="4">
    <source>
        <dbReference type="ARBA" id="ARBA00023136"/>
    </source>
</evidence>
<gene>
    <name evidence="7" type="ORF">L0M99_02995</name>
</gene>
<keyword evidence="4 6" id="KW-0472">Membrane</keyword>
<feature type="transmembrane region" description="Helical" evidence="6">
    <location>
        <begin position="372"/>
        <end position="392"/>
    </location>
</feature>
<feature type="transmembrane region" description="Helical" evidence="6">
    <location>
        <begin position="398"/>
        <end position="420"/>
    </location>
</feature>
<feature type="region of interest" description="Disordered" evidence="5">
    <location>
        <begin position="700"/>
        <end position="722"/>
    </location>
</feature>
<comment type="subcellular location">
    <subcellularLocation>
        <location evidence="1">Membrane</location>
        <topology evidence="1">Multi-pass membrane protein</topology>
    </subcellularLocation>
</comment>
<evidence type="ECO:0000256" key="6">
    <source>
        <dbReference type="SAM" id="Phobius"/>
    </source>
</evidence>
<feature type="transmembrane region" description="Helical" evidence="6">
    <location>
        <begin position="209"/>
        <end position="229"/>
    </location>
</feature>